<dbReference type="PROSITE" id="PS51257">
    <property type="entry name" value="PROKAR_LIPOPROTEIN"/>
    <property type="match status" value="1"/>
</dbReference>
<dbReference type="Proteomes" id="UP000539052">
    <property type="component" value="Unassembled WGS sequence"/>
</dbReference>
<sequence>MKKIVVILLSVALLSLAGCGNKSKDTVADSSAVDTESVESTEIVKSTEEVHTTETETIEIENTEKETESSQIVAEDSTTDAPVQNDSNEAVADNSSSSNNAEAGGQSSPPQQDNQSQQSTPAQPEQTPSEPVVSEPQTIAYSPENVVALATAKTKAAGKVLLTDNLNNLLASGQISQEDYNAYYPYDGAGYYSVFVDSNLAEARDVSGTQKFNSEDDIAQYIADMLALENGPYFLIEYAGTYDYYGKICYEFRCYRA</sequence>
<feature type="compositionally biased region" description="Low complexity" evidence="1">
    <location>
        <begin position="85"/>
        <end position="123"/>
    </location>
</feature>
<feature type="compositionally biased region" description="Basic and acidic residues" evidence="1">
    <location>
        <begin position="45"/>
        <end position="54"/>
    </location>
</feature>
<keyword evidence="4" id="KW-1185">Reference proteome</keyword>
<dbReference type="EMBL" id="JAAOXG010000048">
    <property type="protein sequence ID" value="NNJ32120.1"/>
    <property type="molecule type" value="Genomic_DNA"/>
</dbReference>
<gene>
    <name evidence="3" type="ORF">G9470_20350</name>
</gene>
<evidence type="ECO:0000313" key="3">
    <source>
        <dbReference type="EMBL" id="NNJ32120.1"/>
    </source>
</evidence>
<proteinExistence type="predicted"/>
<feature type="compositionally biased region" description="Polar residues" evidence="1">
    <location>
        <begin position="28"/>
        <end position="44"/>
    </location>
</feature>
<reference evidence="3 4" key="1">
    <citation type="submission" date="2020-03" db="EMBL/GenBank/DDBJ databases">
        <title>Genome Sequence of industrial isolate, B5A.</title>
        <authorList>
            <person name="Sharma S."/>
            <person name="Patil P.B."/>
            <person name="Korpole S."/>
        </authorList>
    </citation>
    <scope>NUCLEOTIDE SEQUENCE [LARGE SCALE GENOMIC DNA]</scope>
    <source>
        <strain evidence="3 4">PI-S10-B5A</strain>
    </source>
</reference>
<comment type="caution">
    <text evidence="3">The sequence shown here is derived from an EMBL/GenBank/DDBJ whole genome shotgun (WGS) entry which is preliminary data.</text>
</comment>
<keyword evidence="2" id="KW-0732">Signal</keyword>
<evidence type="ECO:0000256" key="2">
    <source>
        <dbReference type="SAM" id="SignalP"/>
    </source>
</evidence>
<feature type="compositionally biased region" description="Polar residues" evidence="1">
    <location>
        <begin position="124"/>
        <end position="134"/>
    </location>
</feature>
<protein>
    <submittedName>
        <fullName evidence="3">Uncharacterized protein</fullName>
    </submittedName>
</protein>
<name>A0ABX1VXJ7_9FIRM</name>
<feature type="chain" id="PRO_5045382326" evidence="2">
    <location>
        <begin position="18"/>
        <end position="257"/>
    </location>
</feature>
<evidence type="ECO:0000313" key="4">
    <source>
        <dbReference type="Proteomes" id="UP000539052"/>
    </source>
</evidence>
<feature type="signal peptide" evidence="2">
    <location>
        <begin position="1"/>
        <end position="17"/>
    </location>
</feature>
<evidence type="ECO:0000256" key="1">
    <source>
        <dbReference type="SAM" id="MobiDB-lite"/>
    </source>
</evidence>
<feature type="region of interest" description="Disordered" evidence="1">
    <location>
        <begin position="21"/>
        <end position="134"/>
    </location>
</feature>
<accession>A0ABX1VXJ7</accession>
<organism evidence="3 4">
    <name type="scientific">Lacrimispora defluvii</name>
    <dbReference type="NCBI Taxonomy" id="2719233"/>
    <lineage>
        <taxon>Bacteria</taxon>
        <taxon>Bacillati</taxon>
        <taxon>Bacillota</taxon>
        <taxon>Clostridia</taxon>
        <taxon>Lachnospirales</taxon>
        <taxon>Lachnospiraceae</taxon>
        <taxon>Lacrimispora</taxon>
    </lineage>
</organism>
<dbReference type="RefSeq" id="WP_170823224.1">
    <property type="nucleotide sequence ID" value="NZ_JAAOXG010000048.1"/>
</dbReference>